<reference evidence="1 2" key="1">
    <citation type="submission" date="2019-05" db="EMBL/GenBank/DDBJ databases">
        <title>Another draft genome of Portunus trituberculatus and its Hox gene families provides insights of decapod evolution.</title>
        <authorList>
            <person name="Jeong J.-H."/>
            <person name="Song I."/>
            <person name="Kim S."/>
            <person name="Choi T."/>
            <person name="Kim D."/>
            <person name="Ryu S."/>
            <person name="Kim W."/>
        </authorList>
    </citation>
    <scope>NUCLEOTIDE SEQUENCE [LARGE SCALE GENOMIC DNA]</scope>
    <source>
        <tissue evidence="1">Muscle</tissue>
    </source>
</reference>
<name>A0A5B7F6W7_PORTR</name>
<evidence type="ECO:0000313" key="2">
    <source>
        <dbReference type="Proteomes" id="UP000324222"/>
    </source>
</evidence>
<evidence type="ECO:0000313" key="1">
    <source>
        <dbReference type="EMBL" id="MPC41355.1"/>
    </source>
</evidence>
<protein>
    <submittedName>
        <fullName evidence="1">Uncharacterized protein</fullName>
    </submittedName>
</protein>
<dbReference type="EMBL" id="VSRR010005020">
    <property type="protein sequence ID" value="MPC41355.1"/>
    <property type="molecule type" value="Genomic_DNA"/>
</dbReference>
<comment type="caution">
    <text evidence="1">The sequence shown here is derived from an EMBL/GenBank/DDBJ whole genome shotgun (WGS) entry which is preliminary data.</text>
</comment>
<gene>
    <name evidence="1" type="ORF">E2C01_034945</name>
</gene>
<keyword evidence="2" id="KW-1185">Reference proteome</keyword>
<dbReference type="AlphaFoldDB" id="A0A5B7F6W7"/>
<dbReference type="Proteomes" id="UP000324222">
    <property type="component" value="Unassembled WGS sequence"/>
</dbReference>
<accession>A0A5B7F6W7</accession>
<organism evidence="1 2">
    <name type="scientific">Portunus trituberculatus</name>
    <name type="common">Swimming crab</name>
    <name type="synonym">Neptunus trituberculatus</name>
    <dbReference type="NCBI Taxonomy" id="210409"/>
    <lineage>
        <taxon>Eukaryota</taxon>
        <taxon>Metazoa</taxon>
        <taxon>Ecdysozoa</taxon>
        <taxon>Arthropoda</taxon>
        <taxon>Crustacea</taxon>
        <taxon>Multicrustacea</taxon>
        <taxon>Malacostraca</taxon>
        <taxon>Eumalacostraca</taxon>
        <taxon>Eucarida</taxon>
        <taxon>Decapoda</taxon>
        <taxon>Pleocyemata</taxon>
        <taxon>Brachyura</taxon>
        <taxon>Eubrachyura</taxon>
        <taxon>Portunoidea</taxon>
        <taxon>Portunidae</taxon>
        <taxon>Portuninae</taxon>
        <taxon>Portunus</taxon>
    </lineage>
</organism>
<sequence length="70" mass="7939">MSHRILPVSVGNPVYSLQSFHARSSVEPAAKDSLRLVTPLCSGYPRTTLPSPHWYLAWPQNIRLLFFPFS</sequence>
<proteinExistence type="predicted"/>